<gene>
    <name evidence="1" type="ORF">L596_030856</name>
</gene>
<proteinExistence type="predicted"/>
<comment type="caution">
    <text evidence="1">The sequence shown here is derived from an EMBL/GenBank/DDBJ whole genome shotgun (WGS) entry which is preliminary data.</text>
</comment>
<organism evidence="1 2">
    <name type="scientific">Steinernema carpocapsae</name>
    <name type="common">Entomopathogenic nematode</name>
    <dbReference type="NCBI Taxonomy" id="34508"/>
    <lineage>
        <taxon>Eukaryota</taxon>
        <taxon>Metazoa</taxon>
        <taxon>Ecdysozoa</taxon>
        <taxon>Nematoda</taxon>
        <taxon>Chromadorea</taxon>
        <taxon>Rhabditida</taxon>
        <taxon>Tylenchina</taxon>
        <taxon>Panagrolaimomorpha</taxon>
        <taxon>Strongyloidoidea</taxon>
        <taxon>Steinernematidae</taxon>
        <taxon>Steinernema</taxon>
    </lineage>
</organism>
<protein>
    <submittedName>
        <fullName evidence="1">Uncharacterized protein</fullName>
    </submittedName>
</protein>
<evidence type="ECO:0000313" key="2">
    <source>
        <dbReference type="Proteomes" id="UP000298663"/>
    </source>
</evidence>
<reference evidence="1 2" key="1">
    <citation type="journal article" date="2015" name="Genome Biol.">
        <title>Comparative genomics of Steinernema reveals deeply conserved gene regulatory networks.</title>
        <authorList>
            <person name="Dillman A.R."/>
            <person name="Macchietto M."/>
            <person name="Porter C.F."/>
            <person name="Rogers A."/>
            <person name="Williams B."/>
            <person name="Antoshechkin I."/>
            <person name="Lee M.M."/>
            <person name="Goodwin Z."/>
            <person name="Lu X."/>
            <person name="Lewis E.E."/>
            <person name="Goodrich-Blair H."/>
            <person name="Stock S.P."/>
            <person name="Adams B.J."/>
            <person name="Sternberg P.W."/>
            <person name="Mortazavi A."/>
        </authorList>
    </citation>
    <scope>NUCLEOTIDE SEQUENCE [LARGE SCALE GENOMIC DNA]</scope>
    <source>
        <strain evidence="1 2">ALL</strain>
    </source>
</reference>
<accession>A0A4U5LNF2</accession>
<evidence type="ECO:0000313" key="1">
    <source>
        <dbReference type="EMBL" id="TKR57380.1"/>
    </source>
</evidence>
<name>A0A4U5LNF2_STECR</name>
<reference evidence="1 2" key="2">
    <citation type="journal article" date="2019" name="G3 (Bethesda)">
        <title>Hybrid Assembly of the Genome of the Entomopathogenic Nematode Steinernema carpocapsae Identifies the X-Chromosome.</title>
        <authorList>
            <person name="Serra L."/>
            <person name="Macchietto M."/>
            <person name="Macias-Munoz A."/>
            <person name="McGill C.J."/>
            <person name="Rodriguez I.M."/>
            <person name="Rodriguez B."/>
            <person name="Murad R."/>
            <person name="Mortazavi A."/>
        </authorList>
    </citation>
    <scope>NUCLEOTIDE SEQUENCE [LARGE SCALE GENOMIC DNA]</scope>
    <source>
        <strain evidence="1 2">ALL</strain>
    </source>
</reference>
<sequence>MSGNLLQATPQSTIKNNIQIGNNLFLCGAACASGPKGTFRLSRFMCGTWELKGQRQEEHDGIERNGFKSVHKSFPCFH</sequence>
<dbReference type="EMBL" id="AZBU02000016">
    <property type="protein sequence ID" value="TKR57380.1"/>
    <property type="molecule type" value="Genomic_DNA"/>
</dbReference>
<dbReference type="Proteomes" id="UP000298663">
    <property type="component" value="Unassembled WGS sequence"/>
</dbReference>
<keyword evidence="2" id="KW-1185">Reference proteome</keyword>
<dbReference type="AlphaFoldDB" id="A0A4U5LNF2"/>